<dbReference type="GO" id="GO:0005524">
    <property type="term" value="F:ATP binding"/>
    <property type="evidence" value="ECO:0007669"/>
    <property type="project" value="UniProtKB-KW"/>
</dbReference>
<dbReference type="CDD" id="cd18117">
    <property type="entry name" value="ATP-synt_flagellum-secretory_path_III_N"/>
    <property type="match status" value="1"/>
</dbReference>
<evidence type="ECO:0000259" key="10">
    <source>
        <dbReference type="SMART" id="SM00382"/>
    </source>
</evidence>
<sequence length="436" mass="47419">MNLGIYQRRVEEVPTLCQQVGVVSKVVGLTLEVKGIKPFVGEVCLVEVSPGRYVVAEAAGFREDVVLLMPFGELTGIRPGCRVYPRRRPFTVRVGEHLLGRVLNGLGEPIDGKPLPSGMPLPVNNRPPSPLTRRRIEEVFVTGVRAIDAFTTCGQGQRMGIFAGSGVGKSTLLGMIARFSSADVNVIALVGERGREVLEFIEKDLGEEGLAKSVVVVATSDEPALLRLRAAFVATTIAEYFRDTGRHVLLLMDSLTRFALAQREVGLAVGEPPTTRGYTPSVFALLPRLLERAGNAEKGSITGFYTVLVEGDDLNEPITDAARSILDGHIVLSRQLAQANHYPAIDVLGSVSRLMSAVVTPEHREAADLLRSLLAAYRQNEDLINIGAYVSGSNPTVDRAIALYPELVAFLRQKPEEQTSFPECVERLKELAERGR</sequence>
<keyword evidence="7" id="KW-1278">Translocase</keyword>
<evidence type="ECO:0000256" key="9">
    <source>
        <dbReference type="ARBA" id="ARBA00034006"/>
    </source>
</evidence>
<dbReference type="GO" id="GO:0044780">
    <property type="term" value="P:bacterial-type flagellum assembly"/>
    <property type="evidence" value="ECO:0007669"/>
    <property type="project" value="InterPro"/>
</dbReference>
<dbReference type="GO" id="GO:0046933">
    <property type="term" value="F:proton-transporting ATP synthase activity, rotational mechanism"/>
    <property type="evidence" value="ECO:0007669"/>
    <property type="project" value="TreeGrafter"/>
</dbReference>
<keyword evidence="4" id="KW-0547">Nucleotide-binding</keyword>
<dbReference type="InterPro" id="IPR050053">
    <property type="entry name" value="ATPase_alpha/beta_chains"/>
</dbReference>
<gene>
    <name evidence="11" type="primary">fliI</name>
    <name evidence="11" type="ORF">DXX99_01090</name>
</gene>
<dbReference type="Pfam" id="PF02874">
    <property type="entry name" value="ATP-synt_ab_N"/>
    <property type="match status" value="1"/>
</dbReference>
<keyword evidence="6" id="KW-0653">Protein transport</keyword>
<dbReference type="Proteomes" id="UP000256329">
    <property type="component" value="Unassembled WGS sequence"/>
</dbReference>
<evidence type="ECO:0000256" key="6">
    <source>
        <dbReference type="ARBA" id="ARBA00022927"/>
    </source>
</evidence>
<keyword evidence="8" id="KW-0406">Ion transport</keyword>
<evidence type="ECO:0000256" key="7">
    <source>
        <dbReference type="ARBA" id="ARBA00022967"/>
    </source>
</evidence>
<dbReference type="PANTHER" id="PTHR15184">
    <property type="entry name" value="ATP SYNTHASE"/>
    <property type="match status" value="1"/>
</dbReference>
<dbReference type="GO" id="GO:0016887">
    <property type="term" value="F:ATP hydrolysis activity"/>
    <property type="evidence" value="ECO:0007669"/>
    <property type="project" value="InterPro"/>
</dbReference>
<evidence type="ECO:0000256" key="2">
    <source>
        <dbReference type="ARBA" id="ARBA00022448"/>
    </source>
</evidence>
<dbReference type="InterPro" id="IPR004100">
    <property type="entry name" value="ATPase_F1/V1/A1_a/bsu_N"/>
</dbReference>
<dbReference type="InterPro" id="IPR003593">
    <property type="entry name" value="AAA+_ATPase"/>
</dbReference>
<evidence type="ECO:0000256" key="5">
    <source>
        <dbReference type="ARBA" id="ARBA00022840"/>
    </source>
</evidence>
<evidence type="ECO:0000256" key="1">
    <source>
        <dbReference type="ARBA" id="ARBA00004496"/>
    </source>
</evidence>
<dbReference type="RefSeq" id="WP_115791668.1">
    <property type="nucleotide sequence ID" value="NZ_QSLN01000001.1"/>
</dbReference>
<dbReference type="PROSITE" id="PS00152">
    <property type="entry name" value="ATPASE_ALPHA_BETA"/>
    <property type="match status" value="1"/>
</dbReference>
<dbReference type="Pfam" id="PF18269">
    <property type="entry name" value="T3SS_ATPase_C"/>
    <property type="match status" value="1"/>
</dbReference>
<comment type="subcellular location">
    <subcellularLocation>
        <location evidence="1">Cytoplasm</location>
    </subcellularLocation>
</comment>
<organism evidence="11 12">
    <name type="scientific">Ammonifex thiophilus</name>
    <dbReference type="NCBI Taxonomy" id="444093"/>
    <lineage>
        <taxon>Bacteria</taxon>
        <taxon>Bacillati</taxon>
        <taxon>Bacillota</taxon>
        <taxon>Clostridia</taxon>
        <taxon>Thermoanaerobacterales</taxon>
        <taxon>Thermoanaerobacteraceae</taxon>
        <taxon>Ammonifex</taxon>
    </lineage>
</organism>
<keyword evidence="11" id="KW-0282">Flagellum</keyword>
<keyword evidence="5" id="KW-0067">ATP-binding</keyword>
<feature type="domain" description="AAA+ ATPase" evidence="10">
    <location>
        <begin position="155"/>
        <end position="336"/>
    </location>
</feature>
<dbReference type="AlphaFoldDB" id="A0A3D8P5T0"/>
<dbReference type="GO" id="GO:0030254">
    <property type="term" value="P:protein secretion by the type III secretion system"/>
    <property type="evidence" value="ECO:0007669"/>
    <property type="project" value="InterPro"/>
</dbReference>
<dbReference type="FunFam" id="3.40.50.12240:FF:000002">
    <property type="entry name" value="Flagellum-specific ATP synthase FliI"/>
    <property type="match status" value="1"/>
</dbReference>
<dbReference type="GO" id="GO:0071973">
    <property type="term" value="P:bacterial-type flagellum-dependent cell motility"/>
    <property type="evidence" value="ECO:0007669"/>
    <property type="project" value="InterPro"/>
</dbReference>
<dbReference type="InterPro" id="IPR005714">
    <property type="entry name" value="ATPase_T3SS_FliI/YscN"/>
</dbReference>
<name>A0A3D8P5T0_9THEO</name>
<dbReference type="Gene3D" id="3.40.50.12240">
    <property type="match status" value="1"/>
</dbReference>
<dbReference type="GO" id="GO:0030257">
    <property type="term" value="C:type III protein secretion system complex"/>
    <property type="evidence" value="ECO:0007669"/>
    <property type="project" value="InterPro"/>
</dbReference>
<reference evidence="11 12" key="1">
    <citation type="submission" date="2018-08" db="EMBL/GenBank/DDBJ databases">
        <title>Form III RuBisCO-mediated autotrophy in Thermodesulfobium bacteria.</title>
        <authorList>
            <person name="Toshchakov S.V."/>
            <person name="Kublanov I.V."/>
            <person name="Frolov E."/>
            <person name="Bonch-Osmolovskaya E.A."/>
            <person name="Tourova T.P."/>
            <person name="Chernych N.A."/>
            <person name="Lebedinsky A.V."/>
        </authorList>
    </citation>
    <scope>NUCLEOTIDE SEQUENCE [LARGE SCALE GENOMIC DNA]</scope>
    <source>
        <strain evidence="11 12">SR</strain>
    </source>
</reference>
<dbReference type="CDD" id="cd01136">
    <property type="entry name" value="ATPase_flagellum-secretory_path_III"/>
    <property type="match status" value="1"/>
</dbReference>
<evidence type="ECO:0000313" key="11">
    <source>
        <dbReference type="EMBL" id="RDV84674.1"/>
    </source>
</evidence>
<evidence type="ECO:0000313" key="12">
    <source>
        <dbReference type="Proteomes" id="UP000256329"/>
    </source>
</evidence>
<keyword evidence="11" id="KW-0966">Cell projection</keyword>
<comment type="caution">
    <text evidence="11">The sequence shown here is derived from an EMBL/GenBank/DDBJ whole genome shotgun (WGS) entry which is preliminary data.</text>
</comment>
<comment type="catalytic activity">
    <reaction evidence="9">
        <text>ATP + H2O + cellular proteinSide 1 = ADP + phosphate + cellular proteinSide 2.</text>
        <dbReference type="EC" id="7.4.2.8"/>
    </reaction>
</comment>
<dbReference type="GO" id="GO:0005737">
    <property type="term" value="C:cytoplasm"/>
    <property type="evidence" value="ECO:0007669"/>
    <property type="project" value="UniProtKB-SubCell"/>
</dbReference>
<dbReference type="SMART" id="SM00382">
    <property type="entry name" value="AAA"/>
    <property type="match status" value="1"/>
</dbReference>
<accession>A0A3D8P5T0</accession>
<dbReference type="SUPFAM" id="SSF52540">
    <property type="entry name" value="P-loop containing nucleoside triphosphate hydrolases"/>
    <property type="match status" value="1"/>
</dbReference>
<dbReference type="InterPro" id="IPR040627">
    <property type="entry name" value="T3SS_ATPase_C"/>
</dbReference>
<dbReference type="InterPro" id="IPR020003">
    <property type="entry name" value="ATPase_a/bsu_AS"/>
</dbReference>
<dbReference type="InterPro" id="IPR000194">
    <property type="entry name" value="ATPase_F1/V1/A1_a/bsu_nucl-bd"/>
</dbReference>
<dbReference type="NCBIfam" id="TIGR01026">
    <property type="entry name" value="fliI_yscN"/>
    <property type="match status" value="1"/>
</dbReference>
<keyword evidence="2" id="KW-0813">Transport</keyword>
<keyword evidence="11" id="KW-0969">Cilium</keyword>
<evidence type="ECO:0000256" key="8">
    <source>
        <dbReference type="ARBA" id="ARBA00023065"/>
    </source>
</evidence>
<dbReference type="CDD" id="cd18114">
    <property type="entry name" value="ATP-synt_flagellum-secretory_path_III_C"/>
    <property type="match status" value="1"/>
</dbReference>
<keyword evidence="3" id="KW-0963">Cytoplasm</keyword>
<dbReference type="EMBL" id="QSLN01000001">
    <property type="protein sequence ID" value="RDV84674.1"/>
    <property type="molecule type" value="Genomic_DNA"/>
</dbReference>
<evidence type="ECO:0000256" key="3">
    <source>
        <dbReference type="ARBA" id="ARBA00022490"/>
    </source>
</evidence>
<proteinExistence type="predicted"/>
<dbReference type="NCBIfam" id="TIGR03497">
    <property type="entry name" value="FliI_clade2"/>
    <property type="match status" value="1"/>
</dbReference>
<dbReference type="PANTHER" id="PTHR15184:SF9">
    <property type="entry name" value="SPI-1 TYPE 3 SECRETION SYSTEM ATPASE"/>
    <property type="match status" value="1"/>
</dbReference>
<dbReference type="InterPro" id="IPR022425">
    <property type="entry name" value="FliI_clade2"/>
</dbReference>
<protein>
    <submittedName>
        <fullName evidence="11">Flagellar protein export ATPase FliI</fullName>
    </submittedName>
</protein>
<keyword evidence="12" id="KW-1185">Reference proteome</keyword>
<dbReference type="InterPro" id="IPR027417">
    <property type="entry name" value="P-loop_NTPase"/>
</dbReference>
<dbReference type="GO" id="GO:0008564">
    <property type="term" value="F:protein-exporting ATPase activity"/>
    <property type="evidence" value="ECO:0007669"/>
    <property type="project" value="UniProtKB-EC"/>
</dbReference>
<evidence type="ECO:0000256" key="4">
    <source>
        <dbReference type="ARBA" id="ARBA00022741"/>
    </source>
</evidence>
<dbReference type="Pfam" id="PF00006">
    <property type="entry name" value="ATP-synt_ab"/>
    <property type="match status" value="1"/>
</dbReference>
<dbReference type="OrthoDB" id="9802718at2"/>